<gene>
    <name evidence="1" type="ORF">J3U88_29025</name>
</gene>
<keyword evidence="2" id="KW-1185">Reference proteome</keyword>
<sequence>MAPRQNSLIPDEAIHNAIPSYEFPLNKDQLDFIFNQALVMEQRRSHGYIELMVIVHDELNKVKAEDFVQIDYLQIIKRTGCLLHFTLPDVPFRIPFDVEFSTRLRMDIQHRMLVELEPRIKELRLEHQQLLSYLKRERNLSYLETFNRYNAHAIVQGGIKVIRSAQSKKYSKEQDVSHLERITKALELPNRLFFDLFALQTAVKNPEHPNHELAMKQFEESYFRGKIEALESYLKLSLPSLRKHVANLKQEFLKLSGLKPLDGKHDGGMLGWANNFRLLRMADANGINPNVKEWHRLKYQTFSEIQRECDVQAFDKRIAFIENLYSRKKDHQRYFSQLNRQRHLIEEKIDEACRQDSIAYQSIRFDQQLTVQSPDAELAESWLRSNRIKLHRLYFRILAEMTRLVEEHQVETMEVVHKIIHDFQVTDDFASQSARAELEELLLPDVFRRFAIRFQRTEFEDANTEKLNTLMTLKTEVSDFVHRLNIHDTLLQGKIRLAYPEGAGDFLERLYDRIDKFEHLLLEINGAVYDTYLAAPDTQVLTKSDQRELMRTLRRMIVNAILDYRQKLDLIKGEPYHERIDDYEQLHCPLEQQRRFVLTRDELQLIPPPEKIEEFFKQVLKTKGLKSEVEHDFRTKFQLIQANEDKLEAAAARLDELIVLDQSTDTAKTFRKYGLDVFHEGRWREEFNACCATFVEIADLQGAEPLVERFDRLSEHIREAQQISCPGAVRQAKVNVIRATFGLDRGQVTLLKEQLNVNCEALGRLQEDVQHALRELMQFQTKLGYVDDAPYWDEILNYDDLENLRKEYKFIDTVDMRVGKKFVALLNAYNRSTERVFNEVYSKKFPRDSELYKVIHDVHYQKFITERRILSKTKLAILRFDEAAWDYQVQYLIFFLTYTTFGAFKDAPPAQNLFQVFREVEKVKSQPEVRTWLRILKGRLSTRLYQYEHEDPELNRLYEKNRTVLLNEIDHIVKDKLDVSDSTIRGWNM</sequence>
<comment type="caution">
    <text evidence="1">The sequence shown here is derived from an EMBL/GenBank/DDBJ whole genome shotgun (WGS) entry which is preliminary data.</text>
</comment>
<organism evidence="1 2">
    <name type="scientific">Acanthopleuribacter pedis</name>
    <dbReference type="NCBI Taxonomy" id="442870"/>
    <lineage>
        <taxon>Bacteria</taxon>
        <taxon>Pseudomonadati</taxon>
        <taxon>Acidobacteriota</taxon>
        <taxon>Holophagae</taxon>
        <taxon>Acanthopleuribacterales</taxon>
        <taxon>Acanthopleuribacteraceae</taxon>
        <taxon>Acanthopleuribacter</taxon>
    </lineage>
</organism>
<dbReference type="RefSeq" id="WP_207862525.1">
    <property type="nucleotide sequence ID" value="NZ_JAFREP010000039.1"/>
</dbReference>
<dbReference type="AlphaFoldDB" id="A0A8J7Q8M8"/>
<reference evidence="1" key="1">
    <citation type="submission" date="2021-03" db="EMBL/GenBank/DDBJ databases">
        <authorList>
            <person name="Wang G."/>
        </authorList>
    </citation>
    <scope>NUCLEOTIDE SEQUENCE</scope>
    <source>
        <strain evidence="1">KCTC 12899</strain>
    </source>
</reference>
<evidence type="ECO:0000313" key="1">
    <source>
        <dbReference type="EMBL" id="MBO1322552.1"/>
    </source>
</evidence>
<accession>A0A8J7Q8M8</accession>
<evidence type="ECO:0000313" key="2">
    <source>
        <dbReference type="Proteomes" id="UP000664417"/>
    </source>
</evidence>
<protein>
    <submittedName>
        <fullName evidence="1">Uncharacterized protein</fullName>
    </submittedName>
</protein>
<name>A0A8J7Q8M8_9BACT</name>
<dbReference type="EMBL" id="JAFREP010000039">
    <property type="protein sequence ID" value="MBO1322552.1"/>
    <property type="molecule type" value="Genomic_DNA"/>
</dbReference>
<dbReference type="Proteomes" id="UP000664417">
    <property type="component" value="Unassembled WGS sequence"/>
</dbReference>
<proteinExistence type="predicted"/>